<dbReference type="EMBL" id="JAUDEO010000050">
    <property type="protein sequence ID" value="MDM8334464.1"/>
    <property type="molecule type" value="Genomic_DNA"/>
</dbReference>
<dbReference type="Gene3D" id="2.60.40.4300">
    <property type="match status" value="2"/>
</dbReference>
<dbReference type="RefSeq" id="WP_289561004.1">
    <property type="nucleotide sequence ID" value="NZ_JAUDEO010000050.1"/>
</dbReference>
<reference evidence="3" key="1">
    <citation type="submission" date="2023-06" db="EMBL/GenBank/DDBJ databases">
        <title>Identification and characterization of horizontal gene transfer across gut microbiota members of farm animals based on homology search.</title>
        <authorList>
            <person name="Zeman M."/>
            <person name="Kubasova T."/>
            <person name="Jahodarova E."/>
            <person name="Nykrynova M."/>
            <person name="Rychlik I."/>
        </authorList>
    </citation>
    <scope>NUCLEOTIDE SEQUENCE [LARGE SCALE GENOMIC DNA]</scope>
    <source>
        <strain evidence="3">105_WCHN</strain>
    </source>
</reference>
<feature type="domain" description="Mub B2-like" evidence="1">
    <location>
        <begin position="98"/>
        <end position="173"/>
    </location>
</feature>
<evidence type="ECO:0000313" key="2">
    <source>
        <dbReference type="EMBL" id="MDM8334464.1"/>
    </source>
</evidence>
<dbReference type="Pfam" id="PF17966">
    <property type="entry name" value="Muc_B2"/>
    <property type="match status" value="2"/>
</dbReference>
<evidence type="ECO:0000259" key="1">
    <source>
        <dbReference type="Pfam" id="PF17966"/>
    </source>
</evidence>
<proteinExistence type="predicted"/>
<organism evidence="2 3">
    <name type="scientific">Limosilactobacillus panis</name>
    <dbReference type="NCBI Taxonomy" id="47493"/>
    <lineage>
        <taxon>Bacteria</taxon>
        <taxon>Bacillati</taxon>
        <taxon>Bacillota</taxon>
        <taxon>Bacilli</taxon>
        <taxon>Lactobacillales</taxon>
        <taxon>Lactobacillaceae</taxon>
        <taxon>Limosilactobacillus</taxon>
    </lineage>
</organism>
<sequence length="173" mass="19028">MSRPSTKEYEYADGITANRPTLPATNVQKLTFNRKITKNPITGEIISDVWTPAQQNFQSVVTPELAGFLADYSVIDGQTVDYNSANLDYVVKYAAPTSTVAETKSVTQTVKYEYADGVTAGRPTLPTTNVQTLTFNRVEETNPFTGEVLSSTWTPAQHFTVVKTPTINGFYAD</sequence>
<name>A0ABT7VQY9_9LACO</name>
<gene>
    <name evidence="2" type="ORF">QUW46_07775</name>
</gene>
<accession>A0ABT7VQY9</accession>
<dbReference type="InterPro" id="IPR041495">
    <property type="entry name" value="Mub_B2"/>
</dbReference>
<evidence type="ECO:0000313" key="3">
    <source>
        <dbReference type="Proteomes" id="UP001529423"/>
    </source>
</evidence>
<dbReference type="Proteomes" id="UP001529423">
    <property type="component" value="Unassembled WGS sequence"/>
</dbReference>
<keyword evidence="3" id="KW-1185">Reference proteome</keyword>
<reference evidence="2 3" key="3">
    <citation type="submission" date="2023-06" db="EMBL/GenBank/DDBJ databases">
        <authorList>
            <person name="Zeman M."/>
            <person name="Kubasova T."/>
            <person name="Jahodarova E."/>
            <person name="Nykrynova M."/>
            <person name="Rychlik I."/>
        </authorList>
    </citation>
    <scope>NUCLEOTIDE SEQUENCE [LARGE SCALE GENOMIC DNA]</scope>
    <source>
        <strain evidence="2 3">105_WCHN</strain>
    </source>
</reference>
<feature type="domain" description="Mub B2-like" evidence="1">
    <location>
        <begin position="9"/>
        <end position="95"/>
    </location>
</feature>
<comment type="caution">
    <text evidence="2">The sequence shown here is derived from an EMBL/GenBank/DDBJ whole genome shotgun (WGS) entry which is preliminary data.</text>
</comment>
<reference evidence="2 3" key="2">
    <citation type="submission" date="2023-06" db="EMBL/GenBank/DDBJ databases">
        <title>Identification and characterization of horizontal gene transfer across gut microbiota members of farm animals based on homology search.</title>
        <authorList>
            <person name="Schwarzerova J."/>
            <person name="Nykrynova M."/>
            <person name="Jureckova K."/>
            <person name="Cejkova D."/>
            <person name="Rychlik I."/>
        </authorList>
    </citation>
    <scope>NUCLEOTIDE SEQUENCE [LARGE SCALE GENOMIC DNA]</scope>
    <source>
        <strain evidence="2 3">105_WCHN</strain>
    </source>
</reference>
<protein>
    <recommendedName>
        <fullName evidence="1">Mub B2-like domain-containing protein</fullName>
    </recommendedName>
</protein>